<reference evidence="1 2" key="1">
    <citation type="journal article" date="2017" name="Nat. Microbiol.">
        <title>Natural product diversity associated with the nematode symbionts Photorhabdus and Xenorhabdus.</title>
        <authorList>
            <person name="Tobias N.J."/>
            <person name="Wolff H."/>
            <person name="Djahanschiri B."/>
            <person name="Grundmann F."/>
            <person name="Kronenwerth M."/>
            <person name="Shi Y.M."/>
            <person name="Simonyi S."/>
            <person name="Grun P."/>
            <person name="Shapiro-Ilan D."/>
            <person name="Pidot S.J."/>
            <person name="Stinear T.P."/>
            <person name="Ebersberger I."/>
            <person name="Bode H.B."/>
        </authorList>
    </citation>
    <scope>NUCLEOTIDE SEQUENCE [LARGE SCALE GENOMIC DNA]</scope>
    <source>
        <strain evidence="1 2">DSM 16342</strain>
    </source>
</reference>
<gene>
    <name evidence="1" type="ORF">Xbud_03753</name>
</gene>
<proteinExistence type="predicted"/>
<evidence type="ECO:0000313" key="2">
    <source>
        <dbReference type="Proteomes" id="UP000225833"/>
    </source>
</evidence>
<accession>A0A2D0IL49</accession>
<dbReference type="AlphaFoldDB" id="A0A2D0IL49"/>
<comment type="caution">
    <text evidence="1">The sequence shown here is derived from an EMBL/GenBank/DDBJ whole genome shotgun (WGS) entry which is preliminary data.</text>
</comment>
<evidence type="ECO:0000313" key="1">
    <source>
        <dbReference type="EMBL" id="PHM22517.1"/>
    </source>
</evidence>
<sequence>MSEKAIELELEKSEDIAALLAKVKNPSQITGTHQDWGAFGRFALIIDTRKTDVIHTDDGLSLVIEKIESLLKTPVNIVWQYI</sequence>
<dbReference type="OrthoDB" id="6445807at2"/>
<organism evidence="1 2">
    <name type="scientific">Xenorhabdus budapestensis</name>
    <dbReference type="NCBI Taxonomy" id="290110"/>
    <lineage>
        <taxon>Bacteria</taxon>
        <taxon>Pseudomonadati</taxon>
        <taxon>Pseudomonadota</taxon>
        <taxon>Gammaproteobacteria</taxon>
        <taxon>Enterobacterales</taxon>
        <taxon>Morganellaceae</taxon>
        <taxon>Xenorhabdus</taxon>
    </lineage>
</organism>
<dbReference type="Proteomes" id="UP000225833">
    <property type="component" value="Unassembled WGS sequence"/>
</dbReference>
<protein>
    <submittedName>
        <fullName evidence="1">Uncharacterized protein</fullName>
    </submittedName>
</protein>
<dbReference type="RefSeq" id="WP_099137470.1">
    <property type="nucleotide sequence ID" value="NZ_CAWNNJ010000131.1"/>
</dbReference>
<name>A0A2D0IL49_XENBU</name>
<dbReference type="EMBL" id="NIBS01000060">
    <property type="protein sequence ID" value="PHM22517.1"/>
    <property type="molecule type" value="Genomic_DNA"/>
</dbReference>